<dbReference type="Gene3D" id="3.30.70.100">
    <property type="match status" value="1"/>
</dbReference>
<proteinExistence type="inferred from homology"/>
<dbReference type="SUPFAM" id="SSF49329">
    <property type="entry name" value="Cu,Zn superoxide dismutase-like"/>
    <property type="match status" value="1"/>
</dbReference>
<evidence type="ECO:0000256" key="2">
    <source>
        <dbReference type="ARBA" id="ARBA00025798"/>
    </source>
</evidence>
<sequence length="251" mass="26732">MAAPSDSAVMEFAVNLSCEGCVKSVKDSLKEVNGVKSVHVDLAKDQVVVESTLTSAQVQSLIERTGKTAVLQGYGGTNETPLESGVVQLNAGDKNIQGVIRLVQSNPSKCIIDGTIDGLPKGKHKLYIHELGDISQDCDSCGNILGALSQQTEKPLGDLGEIDVASDGRADFRLTNERIKVWEMIGRSIVVHRGSQDCSTPDIRPKLSCGIIARSAGLFQNSAKKICSCDGVTIWDERNVPAAGPSRKSKI</sequence>
<dbReference type="OrthoDB" id="666972at2759"/>
<evidence type="ECO:0000256" key="3">
    <source>
        <dbReference type="ARBA" id="ARBA00032899"/>
    </source>
</evidence>
<reference evidence="6" key="1">
    <citation type="submission" date="2025-08" db="UniProtKB">
        <authorList>
            <consortium name="RefSeq"/>
        </authorList>
    </citation>
    <scope>IDENTIFICATION</scope>
    <source>
        <tissue evidence="6">Whole sample</tissue>
    </source>
</reference>
<dbReference type="SUPFAM" id="SSF55008">
    <property type="entry name" value="HMA, heavy metal-associated domain"/>
    <property type="match status" value="1"/>
</dbReference>
<dbReference type="GeneID" id="111129894"/>
<evidence type="ECO:0000256" key="1">
    <source>
        <dbReference type="ARBA" id="ARBA00001973"/>
    </source>
</evidence>
<dbReference type="GO" id="GO:0006801">
    <property type="term" value="P:superoxide metabolic process"/>
    <property type="evidence" value="ECO:0007669"/>
    <property type="project" value="InterPro"/>
</dbReference>
<protein>
    <recommendedName>
        <fullName evidence="3">Superoxide dismutase copper chaperone</fullName>
    </recommendedName>
</protein>
<dbReference type="InterPro" id="IPR036423">
    <property type="entry name" value="SOD-like_Cu/Zn_dom_sf"/>
</dbReference>
<evidence type="ECO:0000313" key="5">
    <source>
        <dbReference type="Proteomes" id="UP000694844"/>
    </source>
</evidence>
<comment type="similarity">
    <text evidence="2">In the C-terminal section; belongs to the Cu-Zn superoxide dismutase family.</text>
</comment>
<dbReference type="InterPro" id="IPR006121">
    <property type="entry name" value="HMA_dom"/>
</dbReference>
<evidence type="ECO:0000259" key="4">
    <source>
        <dbReference type="PROSITE" id="PS50846"/>
    </source>
</evidence>
<keyword evidence="5" id="KW-1185">Reference proteome</keyword>
<dbReference type="InterPro" id="IPR036163">
    <property type="entry name" value="HMA_dom_sf"/>
</dbReference>
<dbReference type="Pfam" id="PF00403">
    <property type="entry name" value="HMA"/>
    <property type="match status" value="1"/>
</dbReference>
<dbReference type="Pfam" id="PF00080">
    <property type="entry name" value="Sod_Cu"/>
    <property type="match status" value="1"/>
</dbReference>
<dbReference type="GO" id="GO:0005507">
    <property type="term" value="F:copper ion binding"/>
    <property type="evidence" value="ECO:0007669"/>
    <property type="project" value="InterPro"/>
</dbReference>
<dbReference type="PANTHER" id="PTHR10003">
    <property type="entry name" value="SUPEROXIDE DISMUTASE CU-ZN -RELATED"/>
    <property type="match status" value="1"/>
</dbReference>
<dbReference type="Gene3D" id="2.60.40.200">
    <property type="entry name" value="Superoxide dismutase, copper/zinc binding domain"/>
    <property type="match status" value="1"/>
</dbReference>
<organism evidence="5 6">
    <name type="scientific">Crassostrea virginica</name>
    <name type="common">Eastern oyster</name>
    <dbReference type="NCBI Taxonomy" id="6565"/>
    <lineage>
        <taxon>Eukaryota</taxon>
        <taxon>Metazoa</taxon>
        <taxon>Spiralia</taxon>
        <taxon>Lophotrochozoa</taxon>
        <taxon>Mollusca</taxon>
        <taxon>Bivalvia</taxon>
        <taxon>Autobranchia</taxon>
        <taxon>Pteriomorphia</taxon>
        <taxon>Ostreida</taxon>
        <taxon>Ostreoidea</taxon>
        <taxon>Ostreidae</taxon>
        <taxon>Crassostrea</taxon>
    </lineage>
</organism>
<accession>A0A8B8DYP8</accession>
<dbReference type="InterPro" id="IPR024134">
    <property type="entry name" value="SOD_Cu/Zn_/chaperone"/>
</dbReference>
<dbReference type="CDD" id="cd00371">
    <property type="entry name" value="HMA"/>
    <property type="match status" value="1"/>
</dbReference>
<gene>
    <name evidence="6" type="primary">LOC111129894</name>
</gene>
<dbReference type="InterPro" id="IPR001424">
    <property type="entry name" value="SOD_Cu_Zn_dom"/>
</dbReference>
<dbReference type="AlphaFoldDB" id="A0A8B8DYP8"/>
<dbReference type="RefSeq" id="XP_022332121.1">
    <property type="nucleotide sequence ID" value="XM_022476413.1"/>
</dbReference>
<comment type="cofactor">
    <cofactor evidence="1">
        <name>Cu(2+)</name>
        <dbReference type="ChEBI" id="CHEBI:29036"/>
    </cofactor>
</comment>
<dbReference type="Proteomes" id="UP000694844">
    <property type="component" value="Chromosome 4"/>
</dbReference>
<evidence type="ECO:0000313" key="6">
    <source>
        <dbReference type="RefSeq" id="XP_022332121.1"/>
    </source>
</evidence>
<name>A0A8B8DYP8_CRAVI</name>
<feature type="domain" description="HMA" evidence="4">
    <location>
        <begin position="7"/>
        <end position="70"/>
    </location>
</feature>
<dbReference type="PROSITE" id="PS50846">
    <property type="entry name" value="HMA_2"/>
    <property type="match status" value="1"/>
</dbReference>
<dbReference type="KEGG" id="cvn:111129894"/>